<accession>A0A2Z5FYJ2</accession>
<evidence type="ECO:0000313" key="2">
    <source>
        <dbReference type="Proteomes" id="UP000253606"/>
    </source>
</evidence>
<proteinExistence type="predicted"/>
<dbReference type="Proteomes" id="UP000253606">
    <property type="component" value="Chromosome"/>
</dbReference>
<keyword evidence="2" id="KW-1185">Reference proteome</keyword>
<organism evidence="1 2">
    <name type="scientific">Acidisarcina polymorpha</name>
    <dbReference type="NCBI Taxonomy" id="2211140"/>
    <lineage>
        <taxon>Bacteria</taxon>
        <taxon>Pseudomonadati</taxon>
        <taxon>Acidobacteriota</taxon>
        <taxon>Terriglobia</taxon>
        <taxon>Terriglobales</taxon>
        <taxon>Acidobacteriaceae</taxon>
        <taxon>Acidisarcina</taxon>
    </lineage>
</organism>
<evidence type="ECO:0000313" key="1">
    <source>
        <dbReference type="EMBL" id="AXC11973.1"/>
    </source>
</evidence>
<protein>
    <submittedName>
        <fullName evidence="1">Cell surface protein</fullName>
    </submittedName>
</protein>
<dbReference type="KEGG" id="abas:ACPOL_2660"/>
<gene>
    <name evidence="1" type="ORF">ACPOL_2660</name>
</gene>
<dbReference type="EMBL" id="CP030840">
    <property type="protein sequence ID" value="AXC11973.1"/>
    <property type="molecule type" value="Genomic_DNA"/>
</dbReference>
<dbReference type="AlphaFoldDB" id="A0A2Z5FYJ2"/>
<reference evidence="1 2" key="1">
    <citation type="journal article" date="2018" name="Front. Microbiol.">
        <title>Hydrolytic Capabilities as a Key to Environmental Success: Chitinolytic and Cellulolytic Acidobacteria From Acidic Sub-arctic Soils and Boreal Peatlands.</title>
        <authorList>
            <person name="Belova S.E."/>
            <person name="Ravin N.V."/>
            <person name="Pankratov T.A."/>
            <person name="Rakitin A.L."/>
            <person name="Ivanova A.A."/>
            <person name="Beletsky A.V."/>
            <person name="Mardanov A.V."/>
            <person name="Sinninghe Damste J.S."/>
            <person name="Dedysh S.N."/>
        </authorList>
    </citation>
    <scope>NUCLEOTIDE SEQUENCE [LARGE SCALE GENOMIC DNA]</scope>
    <source>
        <strain evidence="1 2">SBC82</strain>
    </source>
</reference>
<dbReference type="InterPro" id="IPR013783">
    <property type="entry name" value="Ig-like_fold"/>
</dbReference>
<name>A0A2Z5FYJ2_9BACT</name>
<dbReference type="Gene3D" id="2.60.40.10">
    <property type="entry name" value="Immunoglobulins"/>
    <property type="match status" value="1"/>
</dbReference>
<sequence length="54" mass="5557">MTFVATFTAAPVQLRRGSVTFKNGAASVGTAPLVKRVATFSLSGLSLYGHSITA</sequence>